<keyword evidence="2" id="KW-1133">Transmembrane helix</keyword>
<feature type="transmembrane region" description="Helical" evidence="2">
    <location>
        <begin position="232"/>
        <end position="256"/>
    </location>
</feature>
<feature type="chain" id="PRO_5042032712" description="Ig-like domain-containing protein" evidence="3">
    <location>
        <begin position="21"/>
        <end position="325"/>
    </location>
</feature>
<gene>
    <name evidence="5" type="ORF">AOXY_G27503</name>
</gene>
<dbReference type="PROSITE" id="PS50835">
    <property type="entry name" value="IG_LIKE"/>
    <property type="match status" value="1"/>
</dbReference>
<dbReference type="SUPFAM" id="SSF48726">
    <property type="entry name" value="Immunoglobulin"/>
    <property type="match status" value="1"/>
</dbReference>
<evidence type="ECO:0000313" key="5">
    <source>
        <dbReference type="EMBL" id="KAK1155126.1"/>
    </source>
</evidence>
<feature type="domain" description="Ig-like" evidence="4">
    <location>
        <begin position="131"/>
        <end position="207"/>
    </location>
</feature>
<keyword evidence="2" id="KW-0472">Membrane</keyword>
<dbReference type="SMART" id="SM00409">
    <property type="entry name" value="IG"/>
    <property type="match status" value="1"/>
</dbReference>
<protein>
    <recommendedName>
        <fullName evidence="4">Ig-like domain-containing protein</fullName>
    </recommendedName>
</protein>
<dbReference type="EMBL" id="JAGXEW010000032">
    <property type="protein sequence ID" value="KAK1155126.1"/>
    <property type="molecule type" value="Genomic_DNA"/>
</dbReference>
<dbReference type="Gene3D" id="2.60.40.10">
    <property type="entry name" value="Immunoglobulins"/>
    <property type="match status" value="1"/>
</dbReference>
<dbReference type="Pfam" id="PF13895">
    <property type="entry name" value="Ig_2"/>
    <property type="match status" value="1"/>
</dbReference>
<evidence type="ECO:0000313" key="6">
    <source>
        <dbReference type="Proteomes" id="UP001230051"/>
    </source>
</evidence>
<comment type="caution">
    <text evidence="5">The sequence shown here is derived from an EMBL/GenBank/DDBJ whole genome shotgun (WGS) entry which is preliminary data.</text>
</comment>
<name>A0AAD8CQQ0_ACIOX</name>
<evidence type="ECO:0000256" key="2">
    <source>
        <dbReference type="SAM" id="Phobius"/>
    </source>
</evidence>
<organism evidence="5 6">
    <name type="scientific">Acipenser oxyrinchus oxyrinchus</name>
    <dbReference type="NCBI Taxonomy" id="40147"/>
    <lineage>
        <taxon>Eukaryota</taxon>
        <taxon>Metazoa</taxon>
        <taxon>Chordata</taxon>
        <taxon>Craniata</taxon>
        <taxon>Vertebrata</taxon>
        <taxon>Euteleostomi</taxon>
        <taxon>Actinopterygii</taxon>
        <taxon>Chondrostei</taxon>
        <taxon>Acipenseriformes</taxon>
        <taxon>Acipenseridae</taxon>
        <taxon>Acipenser</taxon>
    </lineage>
</organism>
<dbReference type="InterPro" id="IPR007110">
    <property type="entry name" value="Ig-like_dom"/>
</dbReference>
<sequence length="325" mass="35234">MGLISFGFLVLLLLGDSVSSDDDEEEFTVTDWTITLCPNKKISSLSRWLSQRSDVRVSLWLLSYTGLENVWCSEDPYAECSGVSSLITLEGVSTSKKGKNSCLVRNNKTINFTQGFTLIALRDAASHSNPVPEGSSLTLTCEGWGLLELQKWEWTHNSVVISGTSKYMNNANLNTLTIRRLEKSDGGTYKCKPVFQQIGLTYSVSIEYTVSIAGLTIASTNTPEKTTTDQGVVLLVTGAALVLAAVAVAVAVIVCITKKNREQTQGTPDPAPQHAGASRDYENLPPRAPEQQGPDNTEPTYMGLNLAEQSVYSTLQSVEISKPGN</sequence>
<accession>A0AAD8CQQ0</accession>
<dbReference type="Proteomes" id="UP001230051">
    <property type="component" value="Unassembled WGS sequence"/>
</dbReference>
<evidence type="ECO:0000259" key="4">
    <source>
        <dbReference type="PROSITE" id="PS50835"/>
    </source>
</evidence>
<dbReference type="InterPro" id="IPR013783">
    <property type="entry name" value="Ig-like_fold"/>
</dbReference>
<evidence type="ECO:0000256" key="3">
    <source>
        <dbReference type="SAM" id="SignalP"/>
    </source>
</evidence>
<keyword evidence="6" id="KW-1185">Reference proteome</keyword>
<feature type="region of interest" description="Disordered" evidence="1">
    <location>
        <begin position="261"/>
        <end position="303"/>
    </location>
</feature>
<keyword evidence="2" id="KW-0812">Transmembrane</keyword>
<reference evidence="5" key="1">
    <citation type="submission" date="2022-02" db="EMBL/GenBank/DDBJ databases">
        <title>Atlantic sturgeon de novo genome assembly.</title>
        <authorList>
            <person name="Stock M."/>
            <person name="Klopp C."/>
            <person name="Guiguen Y."/>
            <person name="Cabau C."/>
            <person name="Parinello H."/>
            <person name="Santidrian Yebra-Pimentel E."/>
            <person name="Kuhl H."/>
            <person name="Dirks R.P."/>
            <person name="Guessner J."/>
            <person name="Wuertz S."/>
            <person name="Du K."/>
            <person name="Schartl M."/>
        </authorList>
    </citation>
    <scope>NUCLEOTIDE SEQUENCE</scope>
    <source>
        <strain evidence="5">STURGEONOMICS-FGT-2020</strain>
        <tissue evidence="5">Whole blood</tissue>
    </source>
</reference>
<dbReference type="InterPro" id="IPR036179">
    <property type="entry name" value="Ig-like_dom_sf"/>
</dbReference>
<dbReference type="InterPro" id="IPR003599">
    <property type="entry name" value="Ig_sub"/>
</dbReference>
<evidence type="ECO:0000256" key="1">
    <source>
        <dbReference type="SAM" id="MobiDB-lite"/>
    </source>
</evidence>
<proteinExistence type="predicted"/>
<feature type="signal peptide" evidence="3">
    <location>
        <begin position="1"/>
        <end position="20"/>
    </location>
</feature>
<keyword evidence="3" id="KW-0732">Signal</keyword>
<dbReference type="AlphaFoldDB" id="A0AAD8CQQ0"/>